<dbReference type="Pfam" id="PF13499">
    <property type="entry name" value="EF-hand_7"/>
    <property type="match status" value="1"/>
</dbReference>
<evidence type="ECO:0000313" key="3">
    <source>
        <dbReference type="EMBL" id="CAH1791728.1"/>
    </source>
</evidence>
<evidence type="ECO:0000256" key="2">
    <source>
        <dbReference type="SAM" id="MobiDB-lite"/>
    </source>
</evidence>
<keyword evidence="1" id="KW-0175">Coiled coil</keyword>
<evidence type="ECO:0000256" key="1">
    <source>
        <dbReference type="SAM" id="Coils"/>
    </source>
</evidence>
<accession>A0A8J1U5R9</accession>
<reference evidence="3" key="1">
    <citation type="submission" date="2022-03" db="EMBL/GenBank/DDBJ databases">
        <authorList>
            <person name="Martin C."/>
        </authorList>
    </citation>
    <scope>NUCLEOTIDE SEQUENCE</scope>
</reference>
<proteinExistence type="predicted"/>
<name>A0A8J1U5R9_OWEFU</name>
<dbReference type="GO" id="GO:0005509">
    <property type="term" value="F:calcium ion binding"/>
    <property type="evidence" value="ECO:0007669"/>
    <property type="project" value="InterPro"/>
</dbReference>
<dbReference type="Proteomes" id="UP000749559">
    <property type="component" value="Unassembled WGS sequence"/>
</dbReference>
<dbReference type="EMBL" id="CAIIXF020000008">
    <property type="protein sequence ID" value="CAH1791728.1"/>
    <property type="molecule type" value="Genomic_DNA"/>
</dbReference>
<feature type="compositionally biased region" description="Basic and acidic residues" evidence="2">
    <location>
        <begin position="113"/>
        <end position="124"/>
    </location>
</feature>
<dbReference type="Gene3D" id="1.10.238.10">
    <property type="entry name" value="EF-hand"/>
    <property type="match status" value="1"/>
</dbReference>
<dbReference type="InterPro" id="IPR011992">
    <property type="entry name" value="EF-hand-dom_pair"/>
</dbReference>
<dbReference type="CDD" id="cd00051">
    <property type="entry name" value="EFh"/>
    <property type="match status" value="1"/>
</dbReference>
<dbReference type="InterPro" id="IPR002048">
    <property type="entry name" value="EF_hand_dom"/>
</dbReference>
<gene>
    <name evidence="3" type="ORF">OFUS_LOCUS16782</name>
</gene>
<comment type="caution">
    <text evidence="3">The sequence shown here is derived from an EMBL/GenBank/DDBJ whole genome shotgun (WGS) entry which is preliminary data.</text>
</comment>
<organism evidence="3 4">
    <name type="scientific">Owenia fusiformis</name>
    <name type="common">Polychaete worm</name>
    <dbReference type="NCBI Taxonomy" id="6347"/>
    <lineage>
        <taxon>Eukaryota</taxon>
        <taxon>Metazoa</taxon>
        <taxon>Spiralia</taxon>
        <taxon>Lophotrochozoa</taxon>
        <taxon>Annelida</taxon>
        <taxon>Polychaeta</taxon>
        <taxon>Sedentaria</taxon>
        <taxon>Canalipalpata</taxon>
        <taxon>Sabellida</taxon>
        <taxon>Oweniida</taxon>
        <taxon>Oweniidae</taxon>
        <taxon>Owenia</taxon>
    </lineage>
</organism>
<dbReference type="SMART" id="SM00054">
    <property type="entry name" value="EFh"/>
    <property type="match status" value="2"/>
</dbReference>
<protein>
    <submittedName>
        <fullName evidence="3">Uncharacterized protein</fullName>
    </submittedName>
</protein>
<dbReference type="InterPro" id="IPR018247">
    <property type="entry name" value="EF_Hand_1_Ca_BS"/>
</dbReference>
<feature type="compositionally biased region" description="Basic and acidic residues" evidence="2">
    <location>
        <begin position="8"/>
        <end position="23"/>
    </location>
</feature>
<dbReference type="PROSITE" id="PS00018">
    <property type="entry name" value="EF_HAND_1"/>
    <property type="match status" value="1"/>
</dbReference>
<sequence>MASVGQNEAREMSNSFDKHFGVKAPERHKVPDSFTIPKDDPTFVQYIRERDEAREELRLKNDELTKYKSKNYDLNNEIEELKSQISLLKEEKELKKTVTSVTKTMTKKAKGMNKKDSNKEDEQPSVKNKIKIQITASTPTSNEHHPIIPGMDHITSDSFTYYSHLAQLFPNMRLSVLIDAEKKFCKADENKDGTIDCNELEKMLTTSSTMFTKKQVQEILKEVDKDNTGTLDFIESLTIIDKLYQPGKKTNLPASVANNKSTMCLIQ</sequence>
<dbReference type="AlphaFoldDB" id="A0A8J1U5R9"/>
<feature type="region of interest" description="Disordered" evidence="2">
    <location>
        <begin position="1"/>
        <end position="23"/>
    </location>
</feature>
<dbReference type="SUPFAM" id="SSF47473">
    <property type="entry name" value="EF-hand"/>
    <property type="match status" value="1"/>
</dbReference>
<feature type="region of interest" description="Disordered" evidence="2">
    <location>
        <begin position="104"/>
        <end position="126"/>
    </location>
</feature>
<dbReference type="OrthoDB" id="9451669at2759"/>
<dbReference type="PROSITE" id="PS50222">
    <property type="entry name" value="EF_HAND_2"/>
    <property type="match status" value="2"/>
</dbReference>
<evidence type="ECO:0000313" key="4">
    <source>
        <dbReference type="Proteomes" id="UP000749559"/>
    </source>
</evidence>
<feature type="coiled-coil region" evidence="1">
    <location>
        <begin position="43"/>
        <end position="98"/>
    </location>
</feature>
<keyword evidence="4" id="KW-1185">Reference proteome</keyword>